<organism evidence="1 2">
    <name type="scientific">Streptomyces atrovirens</name>
    <dbReference type="NCBI Taxonomy" id="285556"/>
    <lineage>
        <taxon>Bacteria</taxon>
        <taxon>Bacillati</taxon>
        <taxon>Actinomycetota</taxon>
        <taxon>Actinomycetes</taxon>
        <taxon>Kitasatosporales</taxon>
        <taxon>Streptomycetaceae</taxon>
        <taxon>Streptomyces</taxon>
    </lineage>
</organism>
<gene>
    <name evidence="1" type="ORF">ACFPWV_18625</name>
</gene>
<comment type="caution">
    <text evidence="1">The sequence shown here is derived from an EMBL/GenBank/DDBJ whole genome shotgun (WGS) entry which is preliminary data.</text>
</comment>
<sequence length="45" mass="4772">MKDVVHHTPVGGATQLAQDVRDFRWCGVGGQAVELLLIVDGVAGR</sequence>
<name>A0ABW0DTP3_9ACTN</name>
<dbReference type="Proteomes" id="UP001596035">
    <property type="component" value="Unassembled WGS sequence"/>
</dbReference>
<evidence type="ECO:0000313" key="1">
    <source>
        <dbReference type="EMBL" id="MFC5241911.1"/>
    </source>
</evidence>
<keyword evidence="2" id="KW-1185">Reference proteome</keyword>
<evidence type="ECO:0000313" key="2">
    <source>
        <dbReference type="Proteomes" id="UP001596035"/>
    </source>
</evidence>
<dbReference type="RefSeq" id="WP_344560316.1">
    <property type="nucleotide sequence ID" value="NZ_BAAATG010000017.1"/>
</dbReference>
<dbReference type="EMBL" id="JBHSKN010000016">
    <property type="protein sequence ID" value="MFC5241911.1"/>
    <property type="molecule type" value="Genomic_DNA"/>
</dbReference>
<proteinExistence type="predicted"/>
<protein>
    <submittedName>
        <fullName evidence="1">Uncharacterized protein</fullName>
    </submittedName>
</protein>
<reference evidence="2" key="1">
    <citation type="journal article" date="2019" name="Int. J. Syst. Evol. Microbiol.">
        <title>The Global Catalogue of Microorganisms (GCM) 10K type strain sequencing project: providing services to taxonomists for standard genome sequencing and annotation.</title>
        <authorList>
            <consortium name="The Broad Institute Genomics Platform"/>
            <consortium name="The Broad Institute Genome Sequencing Center for Infectious Disease"/>
            <person name="Wu L."/>
            <person name="Ma J."/>
        </authorList>
    </citation>
    <scope>NUCLEOTIDE SEQUENCE [LARGE SCALE GENOMIC DNA]</scope>
    <source>
        <strain evidence="2">CGMCC 4.7131</strain>
    </source>
</reference>
<accession>A0ABW0DTP3</accession>